<dbReference type="PANTHER" id="PTHR34039:SF1">
    <property type="entry name" value="UPF0102 PROTEIN YRAN"/>
    <property type="match status" value="1"/>
</dbReference>
<dbReference type="eggNOG" id="COG0792">
    <property type="taxonomic scope" value="Bacteria"/>
</dbReference>
<dbReference type="EMBL" id="ACLA01000010">
    <property type="protein sequence ID" value="EEQ48952.1"/>
    <property type="molecule type" value="Genomic_DNA"/>
</dbReference>
<protein>
    <recommendedName>
        <fullName evidence="2">UPF0102 protein HMPREF0908_0682</fullName>
    </recommendedName>
</protein>
<dbReference type="InterPro" id="IPR011335">
    <property type="entry name" value="Restrct_endonuc-II-like"/>
</dbReference>
<dbReference type="HOGENOM" id="CLU_115353_2_1_9"/>
<dbReference type="InterPro" id="IPR011856">
    <property type="entry name" value="tRNA_endonuc-like_dom_sf"/>
</dbReference>
<dbReference type="InterPro" id="IPR003509">
    <property type="entry name" value="UPF0102_YraN-like"/>
</dbReference>
<name>C4V2D8_9FIRM</name>
<comment type="caution">
    <text evidence="3">The sequence shown here is derived from an EMBL/GenBank/DDBJ whole genome shotgun (WGS) entry which is preliminary data.</text>
</comment>
<dbReference type="Proteomes" id="UP000005309">
    <property type="component" value="Unassembled WGS sequence"/>
</dbReference>
<dbReference type="STRING" id="638302.HMPREF0908_0682"/>
<dbReference type="GO" id="GO:0003676">
    <property type="term" value="F:nucleic acid binding"/>
    <property type="evidence" value="ECO:0007669"/>
    <property type="project" value="InterPro"/>
</dbReference>
<evidence type="ECO:0000313" key="3">
    <source>
        <dbReference type="EMBL" id="EEQ48952.1"/>
    </source>
</evidence>
<dbReference type="NCBIfam" id="NF009150">
    <property type="entry name" value="PRK12497.1-3"/>
    <property type="match status" value="1"/>
</dbReference>
<dbReference type="Gene3D" id="3.40.1350.10">
    <property type="match status" value="1"/>
</dbReference>
<dbReference type="HAMAP" id="MF_00048">
    <property type="entry name" value="UPF0102"/>
    <property type="match status" value="1"/>
</dbReference>
<comment type="similarity">
    <text evidence="1 2">Belongs to the UPF0102 family.</text>
</comment>
<accession>C4V2D8</accession>
<dbReference type="SUPFAM" id="SSF52980">
    <property type="entry name" value="Restriction endonuclease-like"/>
    <property type="match status" value="1"/>
</dbReference>
<dbReference type="AlphaFoldDB" id="C4V2D8"/>
<gene>
    <name evidence="3" type="ORF">HMPREF0908_0682</name>
</gene>
<sequence>MSNKVLGDRGEACAARYLGAQGYRILAQKYRTKTGEIDLIAKDHDTLVFVEVKTRRSVRCGLPAEAVNYRKQRRIIQTAMLYLCEKQMDQTPCRFDIVEVYAAGSEWRIHHLKGAFEV</sequence>
<dbReference type="Pfam" id="PF02021">
    <property type="entry name" value="UPF0102"/>
    <property type="match status" value="1"/>
</dbReference>
<dbReference type="NCBIfam" id="TIGR00252">
    <property type="entry name" value="YraN family protein"/>
    <property type="match status" value="1"/>
</dbReference>
<dbReference type="RefSeq" id="WP_006689417.1">
    <property type="nucleotide sequence ID" value="NZ_GG694006.1"/>
</dbReference>
<dbReference type="NCBIfam" id="NF009154">
    <property type="entry name" value="PRK12497.3-3"/>
    <property type="match status" value="1"/>
</dbReference>
<dbReference type="OrthoDB" id="9802516at2"/>
<evidence type="ECO:0000256" key="1">
    <source>
        <dbReference type="ARBA" id="ARBA00006738"/>
    </source>
</evidence>
<evidence type="ECO:0000313" key="4">
    <source>
        <dbReference type="Proteomes" id="UP000005309"/>
    </source>
</evidence>
<dbReference type="CDD" id="cd20736">
    <property type="entry name" value="PoNe_Nuclease"/>
    <property type="match status" value="1"/>
</dbReference>
<evidence type="ECO:0000256" key="2">
    <source>
        <dbReference type="HAMAP-Rule" id="MF_00048"/>
    </source>
</evidence>
<organism evidence="3 4">
    <name type="scientific">Selenomonas flueggei ATCC 43531</name>
    <dbReference type="NCBI Taxonomy" id="638302"/>
    <lineage>
        <taxon>Bacteria</taxon>
        <taxon>Bacillati</taxon>
        <taxon>Bacillota</taxon>
        <taxon>Negativicutes</taxon>
        <taxon>Selenomonadales</taxon>
        <taxon>Selenomonadaceae</taxon>
        <taxon>Selenomonas</taxon>
    </lineage>
</organism>
<dbReference type="PANTHER" id="PTHR34039">
    <property type="entry name" value="UPF0102 PROTEIN YRAN"/>
    <property type="match status" value="1"/>
</dbReference>
<proteinExistence type="inferred from homology"/>
<reference evidence="3 4" key="1">
    <citation type="submission" date="2009-04" db="EMBL/GenBank/DDBJ databases">
        <authorList>
            <person name="Qin X."/>
            <person name="Bachman B."/>
            <person name="Battles P."/>
            <person name="Bell A."/>
            <person name="Bess C."/>
            <person name="Bickham C."/>
            <person name="Chaboub L."/>
            <person name="Chen D."/>
            <person name="Coyle M."/>
            <person name="Deiros D.R."/>
            <person name="Dinh H."/>
            <person name="Forbes L."/>
            <person name="Fowler G."/>
            <person name="Francisco L."/>
            <person name="Fu Q."/>
            <person name="Gubbala S."/>
            <person name="Hale W."/>
            <person name="Han Y."/>
            <person name="Hemphill L."/>
            <person name="Highlander S.K."/>
            <person name="Hirani K."/>
            <person name="Hogues M."/>
            <person name="Jackson L."/>
            <person name="Jakkamsetti A."/>
            <person name="Javaid M."/>
            <person name="Jiang H."/>
            <person name="Korchina V."/>
            <person name="Kovar C."/>
            <person name="Lara F."/>
            <person name="Lee S."/>
            <person name="Mata R."/>
            <person name="Mathew T."/>
            <person name="Moen C."/>
            <person name="Morales K."/>
            <person name="Munidasa M."/>
            <person name="Nazareth L."/>
            <person name="Ngo R."/>
            <person name="Nguyen L."/>
            <person name="Okwuonu G."/>
            <person name="Ongeri F."/>
            <person name="Patil S."/>
            <person name="Petrosino J."/>
            <person name="Pham C."/>
            <person name="Pham P."/>
            <person name="Pu L.-L."/>
            <person name="Puazo M."/>
            <person name="Raj R."/>
            <person name="Reid J."/>
            <person name="Rouhana J."/>
            <person name="Saada N."/>
            <person name="Shang Y."/>
            <person name="Simmons D."/>
            <person name="Thornton R."/>
            <person name="Warren J."/>
            <person name="Weissenberger G."/>
            <person name="Zhang J."/>
            <person name="Zhang L."/>
            <person name="Zhou C."/>
            <person name="Zhu D."/>
            <person name="Muzny D."/>
            <person name="Worley K."/>
            <person name="Gibbs R."/>
        </authorList>
    </citation>
    <scope>NUCLEOTIDE SEQUENCE [LARGE SCALE GENOMIC DNA]</scope>
    <source>
        <strain evidence="3 4">ATCC 43531</strain>
    </source>
</reference>
<keyword evidence="4" id="KW-1185">Reference proteome</keyword>